<accession>A0A195FUH6</accession>
<sequence length="258" mass="28228">VNCFDEFASCTGERTDDTTFDDASFKLAAALLRSLCNCLQNDSVASVKEWLRGTTSWGGGSRDIGRRGDRRFYGGSPGVLKPAVVVIKKEPRRPRDQDATGIGCVLPKAGKRRDGARGSGANVPGPLSVSLRLYATISFRKIAREGGIERGYQLRLDPISFRLKDESGINVGYSRVHEGSFLGPDDTPDEEVTILKNKEYSKRRVTSPRDVLVSKYSCWSLACSSIETLLPSTGSCPGGCREVVRKYKISWSSARPPK</sequence>
<dbReference type="Proteomes" id="UP000078541">
    <property type="component" value="Unassembled WGS sequence"/>
</dbReference>
<dbReference type="EMBL" id="KQ981276">
    <property type="protein sequence ID" value="KYN43534.1"/>
    <property type="molecule type" value="Genomic_DNA"/>
</dbReference>
<gene>
    <name evidence="1" type="ORF">ALC56_01795</name>
</gene>
<dbReference type="AlphaFoldDB" id="A0A195FUH6"/>
<feature type="non-terminal residue" evidence="1">
    <location>
        <position position="1"/>
    </location>
</feature>
<evidence type="ECO:0000313" key="2">
    <source>
        <dbReference type="Proteomes" id="UP000078541"/>
    </source>
</evidence>
<proteinExistence type="predicted"/>
<evidence type="ECO:0000313" key="1">
    <source>
        <dbReference type="EMBL" id="KYN43534.1"/>
    </source>
</evidence>
<keyword evidence="2" id="KW-1185">Reference proteome</keyword>
<organism evidence="1 2">
    <name type="scientific">Trachymyrmex septentrionalis</name>
    <dbReference type="NCBI Taxonomy" id="34720"/>
    <lineage>
        <taxon>Eukaryota</taxon>
        <taxon>Metazoa</taxon>
        <taxon>Ecdysozoa</taxon>
        <taxon>Arthropoda</taxon>
        <taxon>Hexapoda</taxon>
        <taxon>Insecta</taxon>
        <taxon>Pterygota</taxon>
        <taxon>Neoptera</taxon>
        <taxon>Endopterygota</taxon>
        <taxon>Hymenoptera</taxon>
        <taxon>Apocrita</taxon>
        <taxon>Aculeata</taxon>
        <taxon>Formicoidea</taxon>
        <taxon>Formicidae</taxon>
        <taxon>Myrmicinae</taxon>
        <taxon>Trachymyrmex</taxon>
    </lineage>
</organism>
<protein>
    <submittedName>
        <fullName evidence="1">Uncharacterized protein</fullName>
    </submittedName>
</protein>
<reference evidence="1 2" key="1">
    <citation type="submission" date="2016-03" db="EMBL/GenBank/DDBJ databases">
        <title>Trachymyrmex septentrionalis WGS genome.</title>
        <authorList>
            <person name="Nygaard S."/>
            <person name="Hu H."/>
            <person name="Boomsma J."/>
            <person name="Zhang G."/>
        </authorList>
    </citation>
    <scope>NUCLEOTIDE SEQUENCE [LARGE SCALE GENOMIC DNA]</scope>
    <source>
        <strain evidence="1">Tsep2-gDNA-1</strain>
        <tissue evidence="1">Whole body</tissue>
    </source>
</reference>
<name>A0A195FUH6_9HYME</name>